<keyword evidence="2" id="KW-0472">Membrane</keyword>
<keyword evidence="2" id="KW-0812">Transmembrane</keyword>
<comment type="similarity">
    <text evidence="1">Belongs to the orbivirus NS3 family.</text>
</comment>
<reference evidence="3" key="1">
    <citation type="submission" date="2013-12" db="EMBL/GenBank/DDBJ databases">
        <title>Genome sequence of Okhotskiy virus (OKHV) (Orbivirus, Reoviridae).</title>
        <authorList>
            <person name="Alkhovsky S.V."/>
            <person name="Shchetinin A.M."/>
        </authorList>
    </citation>
    <scope>NUCLEOTIDE SEQUENCE</scope>
    <source>
        <strain evidence="3">LEIV-70C</strain>
    </source>
</reference>
<dbReference type="EMBL" id="KF981624">
    <property type="protein sequence ID" value="AHL27157.1"/>
    <property type="molecule type" value="Genomic_RNA"/>
</dbReference>
<evidence type="ECO:0000256" key="2">
    <source>
        <dbReference type="SAM" id="Phobius"/>
    </source>
</evidence>
<dbReference type="Pfam" id="PF01616">
    <property type="entry name" value="Orbi_NS3"/>
    <property type="match status" value="1"/>
</dbReference>
<feature type="transmembrane region" description="Helical" evidence="2">
    <location>
        <begin position="120"/>
        <end position="139"/>
    </location>
</feature>
<accession>W8P9H5</accession>
<protein>
    <submittedName>
        <fullName evidence="3">NS3 protein</fullName>
    </submittedName>
</protein>
<name>W8P9H5_9REOV</name>
<sequence length="208" mass="22989">MKSSPTAPPAYAAIPGANVALSVLQNAVASGTGASEVMRNEKAAYGAATEVLKDDETTRMLKMQVNEYSLTEMRGAYRKLKRQCRLLHYAEVLCLAFTLGLSLILMIPDAASGFERALKKISLTGHVITGVLTSLAIFLQHHRARMLKRKRSIKRDIVKRMTYISLARRMGSQSPESAGADSDLRARLVALAEEAGRVRDDSDWRRWP</sequence>
<evidence type="ECO:0000313" key="3">
    <source>
        <dbReference type="EMBL" id="AHL27157.1"/>
    </source>
</evidence>
<feature type="transmembrane region" description="Helical" evidence="2">
    <location>
        <begin position="86"/>
        <end position="108"/>
    </location>
</feature>
<evidence type="ECO:0000256" key="1">
    <source>
        <dbReference type="ARBA" id="ARBA00006302"/>
    </source>
</evidence>
<proteinExistence type="inferred from homology"/>
<organism evidence="3">
    <name type="scientific">Okhotskiy virus</name>
    <dbReference type="NCBI Taxonomy" id="1471048"/>
    <lineage>
        <taxon>Viruses</taxon>
        <taxon>Riboviria</taxon>
        <taxon>Orthornavirae</taxon>
        <taxon>Duplornaviricota</taxon>
        <taxon>Resentoviricetes</taxon>
        <taxon>Reovirales</taxon>
        <taxon>Sedoreoviridae</taxon>
        <taxon>Orbivirus</taxon>
    </lineage>
</organism>
<dbReference type="InterPro" id="IPR002565">
    <property type="entry name" value="Orbi_NS3"/>
</dbReference>
<keyword evidence="2" id="KW-1133">Transmembrane helix</keyword>